<evidence type="ECO:0000259" key="2">
    <source>
        <dbReference type="PROSITE" id="PS50053"/>
    </source>
</evidence>
<dbReference type="InterPro" id="IPR000626">
    <property type="entry name" value="Ubiquitin-like_dom"/>
</dbReference>
<feature type="domain" description="Ubiquitin-like" evidence="2">
    <location>
        <begin position="412"/>
        <end position="484"/>
    </location>
</feature>
<feature type="region of interest" description="Disordered" evidence="1">
    <location>
        <begin position="1"/>
        <end position="44"/>
    </location>
</feature>
<dbReference type="Pfam" id="PF11976">
    <property type="entry name" value="Rad60-SLD"/>
    <property type="match status" value="1"/>
</dbReference>
<dbReference type="SUPFAM" id="SSF54236">
    <property type="entry name" value="Ubiquitin-like"/>
    <property type="match status" value="2"/>
</dbReference>
<evidence type="ECO:0000313" key="3">
    <source>
        <dbReference type="EMBL" id="SPN96932.1"/>
    </source>
</evidence>
<feature type="compositionally biased region" description="Polar residues" evidence="1">
    <location>
        <begin position="113"/>
        <end position="147"/>
    </location>
</feature>
<gene>
    <name evidence="3" type="ORF">DNG_00451</name>
</gene>
<organism evidence="3 4">
    <name type="scientific">Cephalotrichum gorgonifer</name>
    <dbReference type="NCBI Taxonomy" id="2041049"/>
    <lineage>
        <taxon>Eukaryota</taxon>
        <taxon>Fungi</taxon>
        <taxon>Dikarya</taxon>
        <taxon>Ascomycota</taxon>
        <taxon>Pezizomycotina</taxon>
        <taxon>Sordariomycetes</taxon>
        <taxon>Hypocreomycetidae</taxon>
        <taxon>Microascales</taxon>
        <taxon>Microascaceae</taxon>
        <taxon>Cephalotrichum</taxon>
    </lineage>
</organism>
<feature type="compositionally biased region" description="Basic and acidic residues" evidence="1">
    <location>
        <begin position="59"/>
        <end position="80"/>
    </location>
</feature>
<dbReference type="InterPro" id="IPR029071">
    <property type="entry name" value="Ubiquitin-like_domsf"/>
</dbReference>
<reference evidence="3" key="1">
    <citation type="submission" date="2018-03" db="EMBL/GenBank/DDBJ databases">
        <authorList>
            <person name="Guldener U."/>
        </authorList>
    </citation>
    <scope>NUCLEOTIDE SEQUENCE</scope>
</reference>
<dbReference type="InterPro" id="IPR022617">
    <property type="entry name" value="Rad60/SUMO-like_dom"/>
</dbReference>
<evidence type="ECO:0000313" key="4">
    <source>
        <dbReference type="Proteomes" id="UP001187682"/>
    </source>
</evidence>
<evidence type="ECO:0000256" key="1">
    <source>
        <dbReference type="SAM" id="MobiDB-lite"/>
    </source>
</evidence>
<name>A0AAE8SQW8_9PEZI</name>
<sequence>MDFSAPPKKRLPFKRTALRKSNSDPQRASGPLDDGADDGDDGLALFNRSKEMVSMMAAEAERRVTKQKEKEEARRRRSETVETAGGSEESGSAQKRRVSECFGDEDEAGDGYSTPSRQFGSPTTPSKKRYGNSTSPKKFNTPTRVKISSTSMPPPPPSQDDTITILDDADDDDFTQATALPDASSKDGLPSWVTTSLSSTTNRSTPAADSNAPVEVIQDDDVEEVLAPSEEETDPDLQVFINAARERERERQRLAESQESEPKAAEDLKVQVESLIPRALDDGKPVVFKLSSGDPLKTLKTTWCDIMRINNVDLDPADVFFTWRGRRLYNTTTLSGLGISNMGNDLLYAGDMGDRGGLSADRKRVVLQAWTEVLYQKHLEEEERERLRRLGGLDEEEVAGAAGAAPPEEKKIKVTMRPRQGEPVKVALVASSTVGDLVERFRAKRQIPPDVQVAIHFDGERLEEQMALEEADIGDEDQVEVHLN</sequence>
<proteinExistence type="predicted"/>
<dbReference type="Proteomes" id="UP001187682">
    <property type="component" value="Unassembled WGS sequence"/>
</dbReference>
<feature type="region of interest" description="Disordered" evidence="1">
    <location>
        <begin position="56"/>
        <end position="212"/>
    </location>
</feature>
<dbReference type="CDD" id="cd17080">
    <property type="entry name" value="Ubl_SLD2_Esc2_like"/>
    <property type="match status" value="1"/>
</dbReference>
<dbReference type="Gene3D" id="3.10.20.90">
    <property type="entry name" value="Phosphatidylinositol 3-kinase Catalytic Subunit, Chain A, domain 1"/>
    <property type="match status" value="2"/>
</dbReference>
<feature type="compositionally biased region" description="Low complexity" evidence="1">
    <location>
        <begin position="194"/>
        <end position="205"/>
    </location>
</feature>
<protein>
    <recommendedName>
        <fullName evidence="2">Ubiquitin-like domain-containing protein</fullName>
    </recommendedName>
</protein>
<accession>A0AAE8SQW8</accession>
<dbReference type="AlphaFoldDB" id="A0AAE8SQW8"/>
<comment type="caution">
    <text evidence="3">The sequence shown here is derived from an EMBL/GenBank/DDBJ whole genome shotgun (WGS) entry which is preliminary data.</text>
</comment>
<dbReference type="PROSITE" id="PS50053">
    <property type="entry name" value="UBIQUITIN_2"/>
    <property type="match status" value="1"/>
</dbReference>
<keyword evidence="4" id="KW-1185">Reference proteome</keyword>
<feature type="compositionally biased region" description="Basic residues" evidence="1">
    <location>
        <begin position="7"/>
        <end position="18"/>
    </location>
</feature>
<dbReference type="CDD" id="cd01763">
    <property type="entry name" value="Ubl_SUMO_like"/>
    <property type="match status" value="1"/>
</dbReference>
<dbReference type="EMBL" id="ONZQ02000001">
    <property type="protein sequence ID" value="SPN96932.1"/>
    <property type="molecule type" value="Genomic_DNA"/>
</dbReference>